<accession>V7I3Z3</accession>
<keyword evidence="3" id="KW-1185">Reference proteome</keyword>
<evidence type="ECO:0000256" key="1">
    <source>
        <dbReference type="SAM" id="MobiDB-lite"/>
    </source>
</evidence>
<dbReference type="RefSeq" id="WP_023385562.1">
    <property type="nucleotide sequence ID" value="NZ_AXUN02000198.1"/>
</dbReference>
<gene>
    <name evidence="2" type="ORF">T472_0215455</name>
</gene>
<proteinExistence type="predicted"/>
<evidence type="ECO:0000313" key="3">
    <source>
        <dbReference type="Proteomes" id="UP000017747"/>
    </source>
</evidence>
<dbReference type="EMBL" id="AXUN02000198">
    <property type="protein sequence ID" value="ETA79914.1"/>
    <property type="molecule type" value="Genomic_DNA"/>
</dbReference>
<organism evidence="2 3">
    <name type="scientific">Youngiibacter fragilis 232.1</name>
    <dbReference type="NCBI Taxonomy" id="994573"/>
    <lineage>
        <taxon>Bacteria</taxon>
        <taxon>Bacillati</taxon>
        <taxon>Bacillota</taxon>
        <taxon>Clostridia</taxon>
        <taxon>Eubacteriales</taxon>
        <taxon>Clostridiaceae</taxon>
        <taxon>Youngiibacter</taxon>
    </lineage>
</organism>
<name>V7I3Z3_9CLOT</name>
<sequence>MKKNIINLLVVTIIMMFILPAVTVFADWPPPEDKGPLGDGPPGWHQRENPKHGGGV</sequence>
<dbReference type="Proteomes" id="UP000017747">
    <property type="component" value="Unassembled WGS sequence"/>
</dbReference>
<feature type="compositionally biased region" description="Basic and acidic residues" evidence="1">
    <location>
        <begin position="45"/>
        <end position="56"/>
    </location>
</feature>
<comment type="caution">
    <text evidence="2">The sequence shown here is derived from an EMBL/GenBank/DDBJ whole genome shotgun (WGS) entry which is preliminary data.</text>
</comment>
<evidence type="ECO:0000313" key="2">
    <source>
        <dbReference type="EMBL" id="ETA79914.1"/>
    </source>
</evidence>
<reference evidence="2 3" key="1">
    <citation type="journal article" date="2014" name="Genome Announc.">
        <title>Genome Sequence of Youngiibacter fragilis, the Type Strain of the Genus Youngiibacter.</title>
        <authorList>
            <person name="Wawrik C.B."/>
            <person name="Callaghan A.V."/>
            <person name="Stamps B.W."/>
            <person name="Wawrik B."/>
        </authorList>
    </citation>
    <scope>NUCLEOTIDE SEQUENCE [LARGE SCALE GENOMIC DNA]</scope>
    <source>
        <strain evidence="2 3">232.1</strain>
    </source>
</reference>
<feature type="region of interest" description="Disordered" evidence="1">
    <location>
        <begin position="30"/>
        <end position="56"/>
    </location>
</feature>
<protein>
    <submittedName>
        <fullName evidence="2">Uncharacterized protein</fullName>
    </submittedName>
</protein>
<dbReference type="AlphaFoldDB" id="V7I3Z3"/>